<protein>
    <submittedName>
        <fullName evidence="1">Uncharacterized protein</fullName>
    </submittedName>
</protein>
<dbReference type="VEuPathDB" id="FungiDB:VP01_872g4"/>
<evidence type="ECO:0000313" key="1">
    <source>
        <dbReference type="EMBL" id="KNZ44885.1"/>
    </source>
</evidence>
<dbReference type="AlphaFoldDB" id="A0A0L6UAT6"/>
<comment type="caution">
    <text evidence="1">The sequence shown here is derived from an EMBL/GenBank/DDBJ whole genome shotgun (WGS) entry which is preliminary data.</text>
</comment>
<gene>
    <name evidence="1" type="ORF">VP01_872g4</name>
</gene>
<sequence length="76" mass="8678">MAEYMYRLDRLTELKQYLLSFGKNVTARMIGDQFVQIVRNAVMPNGSMHEQFGRINGPHLVACLLPIHGSCQKRIA</sequence>
<name>A0A0L6UAT6_9BASI</name>
<reference evidence="1 2" key="1">
    <citation type="submission" date="2015-08" db="EMBL/GenBank/DDBJ databases">
        <title>Next Generation Sequencing and Analysis of the Genome of Puccinia sorghi L Schw, the Causal Agent of Maize Common Rust.</title>
        <authorList>
            <person name="Rochi L."/>
            <person name="Burguener G."/>
            <person name="Darino M."/>
            <person name="Turjanski A."/>
            <person name="Kreff E."/>
            <person name="Dieguez M.J."/>
            <person name="Sacco F."/>
        </authorList>
    </citation>
    <scope>NUCLEOTIDE SEQUENCE [LARGE SCALE GENOMIC DNA]</scope>
    <source>
        <strain evidence="1 2">RO10H11247</strain>
    </source>
</reference>
<accession>A0A0L6UAT6</accession>
<organism evidence="1 2">
    <name type="scientific">Puccinia sorghi</name>
    <dbReference type="NCBI Taxonomy" id="27349"/>
    <lineage>
        <taxon>Eukaryota</taxon>
        <taxon>Fungi</taxon>
        <taxon>Dikarya</taxon>
        <taxon>Basidiomycota</taxon>
        <taxon>Pucciniomycotina</taxon>
        <taxon>Pucciniomycetes</taxon>
        <taxon>Pucciniales</taxon>
        <taxon>Pucciniaceae</taxon>
        <taxon>Puccinia</taxon>
    </lineage>
</organism>
<evidence type="ECO:0000313" key="2">
    <source>
        <dbReference type="Proteomes" id="UP000037035"/>
    </source>
</evidence>
<dbReference type="Proteomes" id="UP000037035">
    <property type="component" value="Unassembled WGS sequence"/>
</dbReference>
<keyword evidence="2" id="KW-1185">Reference proteome</keyword>
<dbReference type="STRING" id="27349.A0A0L6UAT6"/>
<proteinExistence type="predicted"/>
<dbReference type="EMBL" id="LAVV01014304">
    <property type="protein sequence ID" value="KNZ44885.1"/>
    <property type="molecule type" value="Genomic_DNA"/>
</dbReference>